<dbReference type="HOGENOM" id="CLU_1827150_0_0_1"/>
<dbReference type="Proteomes" id="UP000014760">
    <property type="component" value="Unassembled WGS sequence"/>
</dbReference>
<evidence type="ECO:0000313" key="3">
    <source>
        <dbReference type="EMBL" id="ELT88326.1"/>
    </source>
</evidence>
<evidence type="ECO:0000313" key="4">
    <source>
        <dbReference type="EnsemblMetazoa" id="CapteP218858"/>
    </source>
</evidence>
<organism evidence="3">
    <name type="scientific">Capitella teleta</name>
    <name type="common">Polychaete worm</name>
    <dbReference type="NCBI Taxonomy" id="283909"/>
    <lineage>
        <taxon>Eukaryota</taxon>
        <taxon>Metazoa</taxon>
        <taxon>Spiralia</taxon>
        <taxon>Lophotrochozoa</taxon>
        <taxon>Annelida</taxon>
        <taxon>Polychaeta</taxon>
        <taxon>Sedentaria</taxon>
        <taxon>Scolecida</taxon>
        <taxon>Capitellidae</taxon>
        <taxon>Capitella</taxon>
    </lineage>
</organism>
<dbReference type="EMBL" id="KB311873">
    <property type="protein sequence ID" value="ELT88326.1"/>
    <property type="molecule type" value="Genomic_DNA"/>
</dbReference>
<evidence type="ECO:0000256" key="2">
    <source>
        <dbReference type="SAM" id="Phobius"/>
    </source>
</evidence>
<evidence type="ECO:0000256" key="1">
    <source>
        <dbReference type="SAM" id="MobiDB-lite"/>
    </source>
</evidence>
<evidence type="ECO:0000313" key="5">
    <source>
        <dbReference type="Proteomes" id="UP000014760"/>
    </source>
</evidence>
<gene>
    <name evidence="3" type="ORF">CAPTEDRAFT_218858</name>
</gene>
<reference evidence="4" key="3">
    <citation type="submission" date="2015-06" db="UniProtKB">
        <authorList>
            <consortium name="EnsemblMetazoa"/>
        </authorList>
    </citation>
    <scope>IDENTIFICATION</scope>
</reference>
<dbReference type="AlphaFoldDB" id="R7T5K3"/>
<reference evidence="5" key="1">
    <citation type="submission" date="2012-12" db="EMBL/GenBank/DDBJ databases">
        <authorList>
            <person name="Hellsten U."/>
            <person name="Grimwood J."/>
            <person name="Chapman J.A."/>
            <person name="Shapiro H."/>
            <person name="Aerts A."/>
            <person name="Otillar R.P."/>
            <person name="Terry A.Y."/>
            <person name="Boore J.L."/>
            <person name="Simakov O."/>
            <person name="Marletaz F."/>
            <person name="Cho S.-J."/>
            <person name="Edsinger-Gonzales E."/>
            <person name="Havlak P."/>
            <person name="Kuo D.-H."/>
            <person name="Larsson T."/>
            <person name="Lv J."/>
            <person name="Arendt D."/>
            <person name="Savage R."/>
            <person name="Osoegawa K."/>
            <person name="de Jong P."/>
            <person name="Lindberg D.R."/>
            <person name="Seaver E.C."/>
            <person name="Weisblat D.A."/>
            <person name="Putnam N.H."/>
            <person name="Grigoriev I.V."/>
            <person name="Rokhsar D.S."/>
        </authorList>
    </citation>
    <scope>NUCLEOTIDE SEQUENCE</scope>
    <source>
        <strain evidence="5">I ESC-2004</strain>
    </source>
</reference>
<accession>R7T5K3</accession>
<proteinExistence type="predicted"/>
<sequence>MVYVTEMNNLNLGNSPTEPPPDLIRNLLQDEDPKELNKQSIKPFKETNIRQTPSAPPADLPTSVDGGPTYPIKAPGRLYSVETVNNSERRHRRRTKFVRALCCLAWVFCAPLMCAGILLRDKPHDKEDLENDPCLPCYFKG</sequence>
<name>R7T5K3_CAPTE</name>
<feature type="region of interest" description="Disordered" evidence="1">
    <location>
        <begin position="29"/>
        <end position="71"/>
    </location>
</feature>
<keyword evidence="2" id="KW-1133">Transmembrane helix</keyword>
<protein>
    <submittedName>
        <fullName evidence="3 4">Uncharacterized protein</fullName>
    </submittedName>
</protein>
<dbReference type="EMBL" id="AMQN01003458">
    <property type="status" value="NOT_ANNOTATED_CDS"/>
    <property type="molecule type" value="Genomic_DNA"/>
</dbReference>
<keyword evidence="2" id="KW-0812">Transmembrane</keyword>
<reference evidence="3 5" key="2">
    <citation type="journal article" date="2013" name="Nature">
        <title>Insights into bilaterian evolution from three spiralian genomes.</title>
        <authorList>
            <person name="Simakov O."/>
            <person name="Marletaz F."/>
            <person name="Cho S.J."/>
            <person name="Edsinger-Gonzales E."/>
            <person name="Havlak P."/>
            <person name="Hellsten U."/>
            <person name="Kuo D.H."/>
            <person name="Larsson T."/>
            <person name="Lv J."/>
            <person name="Arendt D."/>
            <person name="Savage R."/>
            <person name="Osoegawa K."/>
            <person name="de Jong P."/>
            <person name="Grimwood J."/>
            <person name="Chapman J.A."/>
            <person name="Shapiro H."/>
            <person name="Aerts A."/>
            <person name="Otillar R.P."/>
            <person name="Terry A.Y."/>
            <person name="Boore J.L."/>
            <person name="Grigoriev I.V."/>
            <person name="Lindberg D.R."/>
            <person name="Seaver E.C."/>
            <person name="Weisblat D.A."/>
            <person name="Putnam N.H."/>
            <person name="Rokhsar D.S."/>
        </authorList>
    </citation>
    <scope>NUCLEOTIDE SEQUENCE</scope>
    <source>
        <strain evidence="3 5">I ESC-2004</strain>
    </source>
</reference>
<dbReference type="EnsemblMetazoa" id="CapteT218858">
    <property type="protein sequence ID" value="CapteP218858"/>
    <property type="gene ID" value="CapteG218858"/>
</dbReference>
<keyword evidence="5" id="KW-1185">Reference proteome</keyword>
<keyword evidence="2" id="KW-0472">Membrane</keyword>
<feature type="transmembrane region" description="Helical" evidence="2">
    <location>
        <begin position="97"/>
        <end position="119"/>
    </location>
</feature>